<dbReference type="Proteomes" id="UP000887580">
    <property type="component" value="Unplaced"/>
</dbReference>
<protein>
    <submittedName>
        <fullName evidence="2">Uncharacterized protein</fullName>
    </submittedName>
</protein>
<reference evidence="2" key="1">
    <citation type="submission" date="2022-11" db="UniProtKB">
        <authorList>
            <consortium name="WormBaseParasite"/>
        </authorList>
    </citation>
    <scope>IDENTIFICATION</scope>
</reference>
<accession>A0AC35FIE0</accession>
<dbReference type="WBParaSite" id="PS1159_v2.g17858.t1">
    <property type="protein sequence ID" value="PS1159_v2.g17858.t1"/>
    <property type="gene ID" value="PS1159_v2.g17858"/>
</dbReference>
<proteinExistence type="predicted"/>
<evidence type="ECO:0000313" key="1">
    <source>
        <dbReference type="Proteomes" id="UP000887580"/>
    </source>
</evidence>
<name>A0AC35FIE0_9BILA</name>
<sequence length="97" mass="10738">MEIKNESDYFVTGVLISSIAIFFVTTLIGVCCKKKKKNDVTKPTTTTVSKDSKATLSQKVAKDYPRAPPIKNPPLAPAREDDDTLRNVQSLKKDDHS</sequence>
<evidence type="ECO:0000313" key="2">
    <source>
        <dbReference type="WBParaSite" id="PS1159_v2.g17858.t1"/>
    </source>
</evidence>
<organism evidence="1 2">
    <name type="scientific">Panagrolaimus sp. PS1159</name>
    <dbReference type="NCBI Taxonomy" id="55785"/>
    <lineage>
        <taxon>Eukaryota</taxon>
        <taxon>Metazoa</taxon>
        <taxon>Ecdysozoa</taxon>
        <taxon>Nematoda</taxon>
        <taxon>Chromadorea</taxon>
        <taxon>Rhabditida</taxon>
        <taxon>Tylenchina</taxon>
        <taxon>Panagrolaimomorpha</taxon>
        <taxon>Panagrolaimoidea</taxon>
        <taxon>Panagrolaimidae</taxon>
        <taxon>Panagrolaimus</taxon>
    </lineage>
</organism>